<evidence type="ECO:0008006" key="3">
    <source>
        <dbReference type="Google" id="ProtNLM"/>
    </source>
</evidence>
<dbReference type="AlphaFoldDB" id="A0A927IZK0"/>
<name>A0A927IZK0_9MICO</name>
<dbReference type="Proteomes" id="UP000610846">
    <property type="component" value="Unassembled WGS sequence"/>
</dbReference>
<sequence>MPAPVKVTFDSFPQAETAGYFRKQLQKAPVNTYFHNRVPVNVENQVIIRSNVDLIYSYAVVDVSEEATFHVARSEEYQIDQIIDENHYTVGVVYPGETLTLRRSDLSSGTHVYILGRTATTGGVERAHELQDARRITAATANPYVGVDYDQESLETVRAEIESRAAEADFSKGFGTPQTTEPFHHVMASELGWGGLPPQHAQYYQGRTTASGHDAWTFPVPSLDDDHNGYFSVIKYDEKGWLDVERPCLSGPELARNDDGTITVWFGDERVTGKPNVIETTEGQEYFFAIRLYRPKDVDQTRAYVAALVDNPAAPAQP</sequence>
<organism evidence="1 2">
    <name type="scientific">Cellulosimicrobium arenosum</name>
    <dbReference type="NCBI Taxonomy" id="2708133"/>
    <lineage>
        <taxon>Bacteria</taxon>
        <taxon>Bacillati</taxon>
        <taxon>Actinomycetota</taxon>
        <taxon>Actinomycetes</taxon>
        <taxon>Micrococcales</taxon>
        <taxon>Promicromonosporaceae</taxon>
        <taxon>Cellulosimicrobium</taxon>
    </lineage>
</organism>
<protein>
    <recommendedName>
        <fullName evidence="3">Lytic murein transglycosylase</fullName>
    </recommendedName>
</protein>
<gene>
    <name evidence="1" type="ORF">IF651_04910</name>
</gene>
<proteinExistence type="predicted"/>
<evidence type="ECO:0000313" key="1">
    <source>
        <dbReference type="EMBL" id="MBD8078397.1"/>
    </source>
</evidence>
<dbReference type="Gene3D" id="2.60.120.600">
    <property type="entry name" value="Domain of unknown function DUF1214, C-terminal domain"/>
    <property type="match status" value="1"/>
</dbReference>
<evidence type="ECO:0000313" key="2">
    <source>
        <dbReference type="Proteomes" id="UP000610846"/>
    </source>
</evidence>
<comment type="caution">
    <text evidence="1">The sequence shown here is derived from an EMBL/GenBank/DDBJ whole genome shotgun (WGS) entry which is preliminary data.</text>
</comment>
<keyword evidence="2" id="KW-1185">Reference proteome</keyword>
<reference evidence="1" key="1">
    <citation type="journal article" date="2018" name="Curr. Microbiol.">
        <title>Cellulosimicrobium arenosum sp. nov., Isolated from Marine Sediment Sand.</title>
        <authorList>
            <person name="Oh M."/>
            <person name="Kim J.H."/>
            <person name="Yoon J.H."/>
            <person name="Schumann P."/>
            <person name="Kim W."/>
        </authorList>
    </citation>
    <scope>NUCLEOTIDE SEQUENCE</scope>
    <source>
        <strain evidence="1">KCTC 49039</strain>
    </source>
</reference>
<dbReference type="SUPFAM" id="SSF160935">
    <property type="entry name" value="VPA0735-like"/>
    <property type="match status" value="1"/>
</dbReference>
<accession>A0A927IZK0</accession>
<dbReference type="RefSeq" id="WP_191827988.1">
    <property type="nucleotide sequence ID" value="NZ_JACYHB010000003.1"/>
</dbReference>
<dbReference type="InterPro" id="IPR037049">
    <property type="entry name" value="DUF1214_C_sf"/>
</dbReference>
<reference evidence="1" key="2">
    <citation type="submission" date="2020-09" db="EMBL/GenBank/DDBJ databases">
        <authorList>
            <person name="Yu Y."/>
        </authorList>
    </citation>
    <scope>NUCLEOTIDE SEQUENCE</scope>
    <source>
        <strain evidence="1">KCTC 49039</strain>
    </source>
</reference>
<dbReference type="EMBL" id="JACYHB010000003">
    <property type="protein sequence ID" value="MBD8078397.1"/>
    <property type="molecule type" value="Genomic_DNA"/>
</dbReference>